<dbReference type="Proteomes" id="UP001521150">
    <property type="component" value="Unassembled WGS sequence"/>
</dbReference>
<dbReference type="CDD" id="cd00093">
    <property type="entry name" value="HTH_XRE"/>
    <property type="match status" value="1"/>
</dbReference>
<reference evidence="2 3" key="1">
    <citation type="submission" date="2021-12" db="EMBL/GenBank/DDBJ databases">
        <title>Genome sequence of Kibdelosporangium philippinense ATCC 49844.</title>
        <authorList>
            <person name="Fedorov E.A."/>
            <person name="Omeragic M."/>
            <person name="Shalygina K.F."/>
            <person name="Maclea K.S."/>
        </authorList>
    </citation>
    <scope>NUCLEOTIDE SEQUENCE [LARGE SCALE GENOMIC DNA]</scope>
    <source>
        <strain evidence="2 3">ATCC 49844</strain>
    </source>
</reference>
<dbReference type="InterPro" id="IPR043917">
    <property type="entry name" value="DUF5753"/>
</dbReference>
<protein>
    <submittedName>
        <fullName evidence="2">Helix-turn-helix domain-containing protein</fullName>
    </submittedName>
</protein>
<dbReference type="SUPFAM" id="SSF47413">
    <property type="entry name" value="lambda repressor-like DNA-binding domains"/>
    <property type="match status" value="1"/>
</dbReference>
<dbReference type="Pfam" id="PF19054">
    <property type="entry name" value="DUF5753"/>
    <property type="match status" value="1"/>
</dbReference>
<dbReference type="InterPro" id="IPR001387">
    <property type="entry name" value="Cro/C1-type_HTH"/>
</dbReference>
<sequence>MTMPRKPGPTIRRWQLGYELREHREAASVSIKAAAAEIEVQPATLSKIEGGKQAIKGTYVKLLAPMYNLPSDERARLLELATEANQPGWWVSYGKLVPDWFKLYLGYELDASDLCTYESELVPGLLQTVDYARAVALATRPDSSDTELDKQVELRRERQQRIFTTEPPTVRAVLNEAVLLRLTGGHAVMREQLEHLARLAELPHVTIQVLTFDSGAHPAMTAPFSLLGFEQEPRMNTVYLENGRGSLYLEKPADVHRYTTMFDQLCRQALEPQASRELIDRVAINL</sequence>
<accession>A0ABS8ZQC4</accession>
<dbReference type="Gene3D" id="1.10.260.40">
    <property type="entry name" value="lambda repressor-like DNA-binding domains"/>
    <property type="match status" value="1"/>
</dbReference>
<evidence type="ECO:0000313" key="3">
    <source>
        <dbReference type="Proteomes" id="UP001521150"/>
    </source>
</evidence>
<gene>
    <name evidence="2" type="ORF">LWC34_45215</name>
</gene>
<organism evidence="2 3">
    <name type="scientific">Kibdelosporangium philippinense</name>
    <dbReference type="NCBI Taxonomy" id="211113"/>
    <lineage>
        <taxon>Bacteria</taxon>
        <taxon>Bacillati</taxon>
        <taxon>Actinomycetota</taxon>
        <taxon>Actinomycetes</taxon>
        <taxon>Pseudonocardiales</taxon>
        <taxon>Pseudonocardiaceae</taxon>
        <taxon>Kibdelosporangium</taxon>
    </lineage>
</organism>
<dbReference type="Pfam" id="PF13560">
    <property type="entry name" value="HTH_31"/>
    <property type="match status" value="1"/>
</dbReference>
<evidence type="ECO:0000259" key="1">
    <source>
        <dbReference type="PROSITE" id="PS50943"/>
    </source>
</evidence>
<name>A0ABS8ZQC4_9PSEU</name>
<dbReference type="SMART" id="SM00530">
    <property type="entry name" value="HTH_XRE"/>
    <property type="match status" value="1"/>
</dbReference>
<feature type="domain" description="HTH cro/C1-type" evidence="1">
    <location>
        <begin position="20"/>
        <end position="74"/>
    </location>
</feature>
<dbReference type="InterPro" id="IPR010982">
    <property type="entry name" value="Lambda_DNA-bd_dom_sf"/>
</dbReference>
<evidence type="ECO:0000313" key="2">
    <source>
        <dbReference type="EMBL" id="MCE7009960.1"/>
    </source>
</evidence>
<proteinExistence type="predicted"/>
<dbReference type="EMBL" id="JAJVCN010000004">
    <property type="protein sequence ID" value="MCE7009960.1"/>
    <property type="molecule type" value="Genomic_DNA"/>
</dbReference>
<keyword evidence="3" id="KW-1185">Reference proteome</keyword>
<dbReference type="PROSITE" id="PS50943">
    <property type="entry name" value="HTH_CROC1"/>
    <property type="match status" value="1"/>
</dbReference>
<dbReference type="RefSeq" id="WP_233731451.1">
    <property type="nucleotide sequence ID" value="NZ_JAJVCN010000004.1"/>
</dbReference>
<comment type="caution">
    <text evidence="2">The sequence shown here is derived from an EMBL/GenBank/DDBJ whole genome shotgun (WGS) entry which is preliminary data.</text>
</comment>